<organism evidence="1 2">
    <name type="scientific">Lentithecium fluviatile CBS 122367</name>
    <dbReference type="NCBI Taxonomy" id="1168545"/>
    <lineage>
        <taxon>Eukaryota</taxon>
        <taxon>Fungi</taxon>
        <taxon>Dikarya</taxon>
        <taxon>Ascomycota</taxon>
        <taxon>Pezizomycotina</taxon>
        <taxon>Dothideomycetes</taxon>
        <taxon>Pleosporomycetidae</taxon>
        <taxon>Pleosporales</taxon>
        <taxon>Massarineae</taxon>
        <taxon>Lentitheciaceae</taxon>
        <taxon>Lentithecium</taxon>
    </lineage>
</organism>
<reference evidence="1" key="1">
    <citation type="journal article" date="2020" name="Stud. Mycol.">
        <title>101 Dothideomycetes genomes: a test case for predicting lifestyles and emergence of pathogens.</title>
        <authorList>
            <person name="Haridas S."/>
            <person name="Albert R."/>
            <person name="Binder M."/>
            <person name="Bloem J."/>
            <person name="Labutti K."/>
            <person name="Salamov A."/>
            <person name="Andreopoulos B."/>
            <person name="Baker S."/>
            <person name="Barry K."/>
            <person name="Bills G."/>
            <person name="Bluhm B."/>
            <person name="Cannon C."/>
            <person name="Castanera R."/>
            <person name="Culley D."/>
            <person name="Daum C."/>
            <person name="Ezra D."/>
            <person name="Gonzalez J."/>
            <person name="Henrissat B."/>
            <person name="Kuo A."/>
            <person name="Liang C."/>
            <person name="Lipzen A."/>
            <person name="Lutzoni F."/>
            <person name="Magnuson J."/>
            <person name="Mondo S."/>
            <person name="Nolan M."/>
            <person name="Ohm R."/>
            <person name="Pangilinan J."/>
            <person name="Park H.-J."/>
            <person name="Ramirez L."/>
            <person name="Alfaro M."/>
            <person name="Sun H."/>
            <person name="Tritt A."/>
            <person name="Yoshinaga Y."/>
            <person name="Zwiers L.-H."/>
            <person name="Turgeon B."/>
            <person name="Goodwin S."/>
            <person name="Spatafora J."/>
            <person name="Crous P."/>
            <person name="Grigoriev I."/>
        </authorList>
    </citation>
    <scope>NUCLEOTIDE SEQUENCE</scope>
    <source>
        <strain evidence="1">CBS 122367</strain>
    </source>
</reference>
<dbReference type="AlphaFoldDB" id="A0A6G1J0Q9"/>
<evidence type="ECO:0000313" key="1">
    <source>
        <dbReference type="EMBL" id="KAF2684097.1"/>
    </source>
</evidence>
<protein>
    <submittedName>
        <fullName evidence="1">Uncharacterized protein</fullName>
    </submittedName>
</protein>
<gene>
    <name evidence="1" type="ORF">K458DRAFT_389312</name>
</gene>
<dbReference type="EMBL" id="MU005582">
    <property type="protein sequence ID" value="KAF2684097.1"/>
    <property type="molecule type" value="Genomic_DNA"/>
</dbReference>
<dbReference type="Proteomes" id="UP000799291">
    <property type="component" value="Unassembled WGS sequence"/>
</dbReference>
<name>A0A6G1J0Q9_9PLEO</name>
<proteinExistence type="predicted"/>
<accession>A0A6G1J0Q9</accession>
<evidence type="ECO:0000313" key="2">
    <source>
        <dbReference type="Proteomes" id="UP000799291"/>
    </source>
</evidence>
<keyword evidence="2" id="KW-1185">Reference proteome</keyword>
<sequence>MIYLYWTLKEKIEVVDMREQELKHDGDEDGQGDDGDGSDFGGMIDKLYVTPNHILDPDFTGPHIAAEIAEFFYSRDMFDITAPLNGQALYDLLSGRNTLDKERCFVSEFQQSLERIPELLASSTIKIQFIIHAGFVYIHDLDELFPALELDEERSFSNILQAFKGVVYGLREAGKQFLIMHQNEIDDNKSTSLSPFSWKIYKKCLKASLIFIPHKQTNNNI</sequence>